<feature type="compositionally biased region" description="Polar residues" evidence="1">
    <location>
        <begin position="490"/>
        <end position="504"/>
    </location>
</feature>
<protein>
    <submittedName>
        <fullName evidence="2">Uncharacterized protein</fullName>
    </submittedName>
</protein>
<comment type="caution">
    <text evidence="2">The sequence shown here is derived from an EMBL/GenBank/DDBJ whole genome shotgun (WGS) entry which is preliminary data.</text>
</comment>
<feature type="compositionally biased region" description="Polar residues" evidence="1">
    <location>
        <begin position="430"/>
        <end position="440"/>
    </location>
</feature>
<proteinExistence type="predicted"/>
<reference evidence="2" key="1">
    <citation type="submission" date="2022-07" db="EMBL/GenBank/DDBJ databases">
        <title>Genome Sequence of Physisporinus lineatus.</title>
        <authorList>
            <person name="Buettner E."/>
        </authorList>
    </citation>
    <scope>NUCLEOTIDE SEQUENCE</scope>
    <source>
        <strain evidence="2">VT162</strain>
    </source>
</reference>
<organism evidence="2 3">
    <name type="scientific">Meripilus lineatus</name>
    <dbReference type="NCBI Taxonomy" id="2056292"/>
    <lineage>
        <taxon>Eukaryota</taxon>
        <taxon>Fungi</taxon>
        <taxon>Dikarya</taxon>
        <taxon>Basidiomycota</taxon>
        <taxon>Agaricomycotina</taxon>
        <taxon>Agaricomycetes</taxon>
        <taxon>Polyporales</taxon>
        <taxon>Meripilaceae</taxon>
        <taxon>Meripilus</taxon>
    </lineage>
</organism>
<feature type="region of interest" description="Disordered" evidence="1">
    <location>
        <begin position="100"/>
        <end position="181"/>
    </location>
</feature>
<feature type="compositionally biased region" description="Low complexity" evidence="1">
    <location>
        <begin position="460"/>
        <end position="484"/>
    </location>
</feature>
<evidence type="ECO:0000313" key="2">
    <source>
        <dbReference type="EMBL" id="KAJ3481342.1"/>
    </source>
</evidence>
<feature type="compositionally biased region" description="Low complexity" evidence="1">
    <location>
        <begin position="390"/>
        <end position="411"/>
    </location>
</feature>
<feature type="compositionally biased region" description="Polar residues" evidence="1">
    <location>
        <begin position="117"/>
        <end position="129"/>
    </location>
</feature>
<dbReference type="AlphaFoldDB" id="A0AAD5UYM1"/>
<gene>
    <name evidence="2" type="ORF">NLI96_g7717</name>
</gene>
<dbReference type="EMBL" id="JANAWD010000326">
    <property type="protein sequence ID" value="KAJ3481342.1"/>
    <property type="molecule type" value="Genomic_DNA"/>
</dbReference>
<evidence type="ECO:0000313" key="3">
    <source>
        <dbReference type="Proteomes" id="UP001212997"/>
    </source>
</evidence>
<feature type="compositionally biased region" description="Low complexity" evidence="1">
    <location>
        <begin position="138"/>
        <end position="174"/>
    </location>
</feature>
<feature type="region of interest" description="Disordered" evidence="1">
    <location>
        <begin position="352"/>
        <end position="517"/>
    </location>
</feature>
<keyword evidence="3" id="KW-1185">Reference proteome</keyword>
<sequence length="662" mass="72709">MRPSPPPLAISGRELDEKLELINQLSLEDEWYMEDPEWPKEPHSDFVPYGYGKCFCPCFSDILILTRLISPEEYDDDACEASVYDPGLFTSPSSPRSYTLLNPNRYKPLPAPPPSTPVQLQTPYTTPLSSPRADSFALSSPSTSSVPSLSRSSSIISHHVNRSRTSSLTGGSRSPYTHSAYPSISSTLSNLEEQDIESERASSFWPMDSHFASDDLRSEGSQESTILAHTPMRKSSREMLQLNTTFPSQAPFYVNTNSQRKSRPTTPSLTTSASSPALRNLAALASIPASPIHPISPPPSSFAPPRLSAHHPSRSSTLPLSLLTDLSLTPFQSTTSPSEINPMLASRWSLETTAPNESSRRAENNASGSPKNPPNSPKMRKRDRLLSFISRSRAGSVGKSSSSQESAPLLSRQGEADPESNSSSRRSSRFTGVQSPSTISLPIPAHTRIENSCPPPLPIASTSSSSSSSPASTTTSCSVSTIATPVDGDGNSSEECHSSGSGPESMSYFADDYDDEPPQSPILPLPSPHTPAVSFLYPRRQTSSIPFLSAFNQRRKDRRKRQLVISDAAFLKPLPPLTPEIEQNPQVMVERKRMEAERERRRTAIIDWCKKFGELQRIQDEADGVMVVSWKNWEHADQACRVQATVSIKNVGTLYLAWRYKK</sequence>
<evidence type="ECO:0000256" key="1">
    <source>
        <dbReference type="SAM" id="MobiDB-lite"/>
    </source>
</evidence>
<feature type="compositionally biased region" description="Polar residues" evidence="1">
    <location>
        <begin position="249"/>
        <end position="259"/>
    </location>
</feature>
<name>A0AAD5UYM1_9APHY</name>
<feature type="region of interest" description="Disordered" evidence="1">
    <location>
        <begin position="295"/>
        <end position="317"/>
    </location>
</feature>
<feature type="region of interest" description="Disordered" evidence="1">
    <location>
        <begin position="249"/>
        <end position="274"/>
    </location>
</feature>
<accession>A0AAD5UYM1</accession>
<dbReference type="Proteomes" id="UP001212997">
    <property type="component" value="Unassembled WGS sequence"/>
</dbReference>
<feature type="compositionally biased region" description="Low complexity" evidence="1">
    <location>
        <begin position="264"/>
        <end position="274"/>
    </location>
</feature>